<keyword evidence="7" id="KW-0732">Signal</keyword>
<evidence type="ECO:0000313" key="9">
    <source>
        <dbReference type="Proteomes" id="UP000494206"/>
    </source>
</evidence>
<evidence type="ECO:0000313" key="8">
    <source>
        <dbReference type="EMBL" id="CAB3406429.1"/>
    </source>
</evidence>
<feature type="compositionally biased region" description="Polar residues" evidence="6">
    <location>
        <begin position="210"/>
        <end position="219"/>
    </location>
</feature>
<feature type="region of interest" description="Disordered" evidence="6">
    <location>
        <begin position="1059"/>
        <end position="1090"/>
    </location>
</feature>
<dbReference type="Proteomes" id="UP000494206">
    <property type="component" value="Unassembled WGS sequence"/>
</dbReference>
<name>A0A8S1EYB7_9PELO</name>
<feature type="region of interest" description="Disordered" evidence="6">
    <location>
        <begin position="458"/>
        <end position="528"/>
    </location>
</feature>
<keyword evidence="9" id="KW-1185">Reference proteome</keyword>
<gene>
    <name evidence="8" type="ORF">CBOVIS_LOCUS8503</name>
</gene>
<feature type="compositionally biased region" description="Basic and acidic residues" evidence="6">
    <location>
        <begin position="304"/>
        <end position="313"/>
    </location>
</feature>
<evidence type="ECO:0000256" key="3">
    <source>
        <dbReference type="ARBA" id="ARBA00023274"/>
    </source>
</evidence>
<feature type="compositionally biased region" description="Basic and acidic residues" evidence="6">
    <location>
        <begin position="391"/>
        <end position="416"/>
    </location>
</feature>
<feature type="region of interest" description="Disordered" evidence="6">
    <location>
        <begin position="543"/>
        <end position="562"/>
    </location>
</feature>
<feature type="compositionally biased region" description="Polar residues" evidence="6">
    <location>
        <begin position="228"/>
        <end position="238"/>
    </location>
</feature>
<keyword evidence="3" id="KW-0687">Ribonucleoprotein</keyword>
<accession>A0A8S1EYB7</accession>
<feature type="compositionally biased region" description="Low complexity" evidence="6">
    <location>
        <begin position="82"/>
        <end position="91"/>
    </location>
</feature>
<dbReference type="Pfam" id="PF01282">
    <property type="entry name" value="Ribosomal_S24e"/>
    <property type="match status" value="1"/>
</dbReference>
<feature type="signal peptide" evidence="7">
    <location>
        <begin position="1"/>
        <end position="20"/>
    </location>
</feature>
<protein>
    <recommendedName>
        <fullName evidence="4">Small ribosomal subunit protein eS24</fullName>
    </recommendedName>
    <alternativeName>
        <fullName evidence="5">40S ribosomal protein S24</fullName>
    </alternativeName>
</protein>
<dbReference type="InterPro" id="IPR001976">
    <property type="entry name" value="Ribosomal_eS24"/>
</dbReference>
<proteinExistence type="inferred from homology"/>
<dbReference type="GO" id="GO:1990904">
    <property type="term" value="C:ribonucleoprotein complex"/>
    <property type="evidence" value="ECO:0007669"/>
    <property type="project" value="UniProtKB-KW"/>
</dbReference>
<dbReference type="HAMAP" id="MF_00545">
    <property type="entry name" value="Ribosomal_eS24"/>
    <property type="match status" value="1"/>
</dbReference>
<dbReference type="SUPFAM" id="SSF54189">
    <property type="entry name" value="Ribosomal proteins S24e, L23 and L15e"/>
    <property type="match status" value="1"/>
</dbReference>
<evidence type="ECO:0000256" key="2">
    <source>
        <dbReference type="ARBA" id="ARBA00022980"/>
    </source>
</evidence>
<evidence type="ECO:0000256" key="7">
    <source>
        <dbReference type="SAM" id="SignalP"/>
    </source>
</evidence>
<keyword evidence="2" id="KW-0689">Ribosomal protein</keyword>
<dbReference type="GO" id="GO:0005840">
    <property type="term" value="C:ribosome"/>
    <property type="evidence" value="ECO:0007669"/>
    <property type="project" value="UniProtKB-KW"/>
</dbReference>
<organism evidence="8 9">
    <name type="scientific">Caenorhabditis bovis</name>
    <dbReference type="NCBI Taxonomy" id="2654633"/>
    <lineage>
        <taxon>Eukaryota</taxon>
        <taxon>Metazoa</taxon>
        <taxon>Ecdysozoa</taxon>
        <taxon>Nematoda</taxon>
        <taxon>Chromadorea</taxon>
        <taxon>Rhabditida</taxon>
        <taxon>Rhabditina</taxon>
        <taxon>Rhabditomorpha</taxon>
        <taxon>Rhabditoidea</taxon>
        <taxon>Rhabditidae</taxon>
        <taxon>Peloderinae</taxon>
        <taxon>Caenorhabditis</taxon>
    </lineage>
</organism>
<feature type="chain" id="PRO_5035823095" description="Small ribosomal subunit protein eS24" evidence="7">
    <location>
        <begin position="21"/>
        <end position="1090"/>
    </location>
</feature>
<feature type="region of interest" description="Disordered" evidence="6">
    <location>
        <begin position="59"/>
        <end position="95"/>
    </location>
</feature>
<comment type="similarity">
    <text evidence="1">Belongs to the eukaryotic ribosomal protein eS24 family.</text>
</comment>
<dbReference type="GO" id="GO:0003735">
    <property type="term" value="F:structural constituent of ribosome"/>
    <property type="evidence" value="ECO:0007669"/>
    <property type="project" value="InterPro"/>
</dbReference>
<feature type="compositionally biased region" description="Low complexity" evidence="6">
    <location>
        <begin position="272"/>
        <end position="296"/>
    </location>
</feature>
<dbReference type="PANTHER" id="PTHR10496">
    <property type="entry name" value="40S RIBOSOMAL PROTEIN S24"/>
    <property type="match status" value="1"/>
</dbReference>
<feature type="region of interest" description="Disordered" evidence="6">
    <location>
        <begin position="570"/>
        <end position="594"/>
    </location>
</feature>
<dbReference type="Gene3D" id="3.30.70.3370">
    <property type="match status" value="1"/>
</dbReference>
<evidence type="ECO:0000256" key="1">
    <source>
        <dbReference type="ARBA" id="ARBA00009680"/>
    </source>
</evidence>
<feature type="compositionally biased region" description="Basic and acidic residues" evidence="6">
    <location>
        <begin position="570"/>
        <end position="580"/>
    </location>
</feature>
<evidence type="ECO:0000256" key="6">
    <source>
        <dbReference type="SAM" id="MobiDB-lite"/>
    </source>
</evidence>
<comment type="caution">
    <text evidence="8">The sequence shown here is derived from an EMBL/GenBank/DDBJ whole genome shotgun (WGS) entry which is preliminary data.</text>
</comment>
<dbReference type="AlphaFoldDB" id="A0A8S1EYB7"/>
<dbReference type="OrthoDB" id="5571754at2759"/>
<feature type="compositionally biased region" description="Polar residues" evidence="6">
    <location>
        <begin position="348"/>
        <end position="359"/>
    </location>
</feature>
<reference evidence="8 9" key="1">
    <citation type="submission" date="2020-04" db="EMBL/GenBank/DDBJ databases">
        <authorList>
            <person name="Laetsch R D."/>
            <person name="Stevens L."/>
            <person name="Kumar S."/>
            <person name="Blaxter L. M."/>
        </authorList>
    </citation>
    <scope>NUCLEOTIDE SEQUENCE [LARGE SCALE GENOMIC DNA]</scope>
</reference>
<evidence type="ECO:0000256" key="5">
    <source>
        <dbReference type="ARBA" id="ARBA00035458"/>
    </source>
</evidence>
<feature type="region of interest" description="Disordered" evidence="6">
    <location>
        <begin position="190"/>
        <end position="444"/>
    </location>
</feature>
<dbReference type="InterPro" id="IPR012678">
    <property type="entry name" value="Ribosomal_uL23/eL15/eS24_sf"/>
</dbReference>
<dbReference type="InterPro" id="IPR053709">
    <property type="entry name" value="eRP_eS24_sf"/>
</dbReference>
<sequence length="1090" mass="120106">MPIRHSYLLLVLVSIVSGYAKPPGTYPDEEIKENEVVVPRSPYQSSSFTGYEYYYEKDPKTKKKDGGMPAYKPQVTREQEATTPTTSTGTPLAPSNDLFAITMQDMFDKDGKRLLAPGMHKTHTNHTIIIAPHTTPTSISDETPEEGFMKTYIGDEKASSKRHIDEMKHRDFETAADEFDNDRVKQIQKLADDDDDEQTGIGMKQESRGGVSTTASTSMRAPGILNDPITSTSTTPLPQDSDDHTVPSDVFIPGNTTSINPMREGSIDDPLDPSASDLSHPNNHSVPSSVLSSDNSTKPGGSIDDPRDPRTTDPFRPNNHSVPDNSTKPDGSIDGPRDPRTTDPFRPNNHSVPDNSTKPDGSIDGPRDPRTTDRIVPSSTGTTHPNDDDDGPMRSEDSNHVTPRSDESPTTHDPIFDHIITAAPSAPTPPAPIEGWGSEPLAMMPSGAGAIRIAIKPVSTTTTTTTTNFPPTNRSPDDSTNEGNSLDVAAITSDREYPDDPESAFSDERRQLSTPTPTPSPSSSSSSNLLESTFLHIVDDPQVHGTKTKSNEHPPAPPVIHFDNRHARFEGDDRGVDRNPLDASRGANDDNDPLVEVSIGDIQRIADEFENPARENVNFGQTIGNDATKDIILETSESESSLFGRSARKCCSCCEEKQPVSRQIETKPSDNHFQQLVDPTNRQSEFAEEPYDDPVSNPVPVVGNAYVEPPQTQQPVSIPRDPSMTYSEHPFEQYQPQYPQSYSQQGCACPTPPTQNCCPAPQPCCLPTLPCCPPIQIPCCPQPQICCQPQPICLPPPTCCTISISLPTIPICGRACPACPCRRRVHRARRLKRHLIGSQCTQCSRSGEPFRTLIHREKRQTGCSANPLQSTCGKCQGSALRAHRVKRTICLPCMGRKKRDTSHVRVKRMGCIPCLGRKKRSLNTNCSSCSNLGQIFKRYKRSFGCSQCRQKRQAGYNFTMGDVVTIRTRKVITNKLLYRKQMTVEVIHPGRPTVPKAELREKIAKLYKTTPDTVIPFGFESKIGGGKSRGFALIYDTVDYAKKFEPKFRLIRMGLATKVEKPGRKQRKERKNRQKKVRGTGKAKVSAGKK</sequence>
<dbReference type="GO" id="GO:0006412">
    <property type="term" value="P:translation"/>
    <property type="evidence" value="ECO:0007669"/>
    <property type="project" value="InterPro"/>
</dbReference>
<feature type="compositionally biased region" description="Polar residues" evidence="6">
    <location>
        <begin position="318"/>
        <end position="329"/>
    </location>
</feature>
<feature type="compositionally biased region" description="Basic residues" evidence="6">
    <location>
        <begin position="1064"/>
        <end position="1090"/>
    </location>
</feature>
<dbReference type="FunFam" id="3.30.70.3370:FF:000001">
    <property type="entry name" value="40S ribosomal protein S24"/>
    <property type="match status" value="1"/>
</dbReference>
<dbReference type="EMBL" id="CADEPM010000005">
    <property type="protein sequence ID" value="CAB3406429.1"/>
    <property type="molecule type" value="Genomic_DNA"/>
</dbReference>
<evidence type="ECO:0000256" key="4">
    <source>
        <dbReference type="ARBA" id="ARBA00035149"/>
    </source>
</evidence>